<dbReference type="OrthoDB" id="9885601at2"/>
<dbReference type="Proteomes" id="UP000036923">
    <property type="component" value="Unassembled WGS sequence"/>
</dbReference>
<protein>
    <submittedName>
        <fullName evidence="1">Uncharacterized protein</fullName>
    </submittedName>
</protein>
<dbReference type="AlphaFoldDB" id="A0A0L6JTC9"/>
<proteinExistence type="predicted"/>
<gene>
    <name evidence="1" type="ORF">Bccel_4380</name>
</gene>
<name>A0A0L6JTC9_9FIRM</name>
<dbReference type="eggNOG" id="ENOG5033VJ7">
    <property type="taxonomic scope" value="Bacteria"/>
</dbReference>
<evidence type="ECO:0000313" key="2">
    <source>
        <dbReference type="Proteomes" id="UP000036923"/>
    </source>
</evidence>
<reference evidence="2" key="1">
    <citation type="submission" date="2015-07" db="EMBL/GenBank/DDBJ databases">
        <title>Near-Complete Genome Sequence of the Cellulolytic Bacterium Bacteroides (Pseudobacteroides) cellulosolvens ATCC 35603.</title>
        <authorList>
            <person name="Dassa B."/>
            <person name="Utturkar S.M."/>
            <person name="Klingeman D.M."/>
            <person name="Hurt R.A."/>
            <person name="Keller M."/>
            <person name="Xu J."/>
            <person name="Reddy Y.H.K."/>
            <person name="Borovok I."/>
            <person name="Grinberg I.R."/>
            <person name="Lamed R."/>
            <person name="Zhivin O."/>
            <person name="Bayer E.A."/>
            <person name="Brown S.D."/>
        </authorList>
    </citation>
    <scope>NUCLEOTIDE SEQUENCE [LARGE SCALE GENOMIC DNA]</scope>
    <source>
        <strain evidence="2">DSM 2933</strain>
    </source>
</reference>
<dbReference type="EMBL" id="LGTC01000001">
    <property type="protein sequence ID" value="KNY29106.1"/>
    <property type="molecule type" value="Genomic_DNA"/>
</dbReference>
<comment type="caution">
    <text evidence="1">The sequence shown here is derived from an EMBL/GenBank/DDBJ whole genome shotgun (WGS) entry which is preliminary data.</text>
</comment>
<sequence>MTSQFEVDKWIDELKKDAKFKSLWEYSEKYDSPQIEKIRRKHIKKKWIIGSSLNKCYFLTIATDLAGFGHLDLANFNHLYSKIYIYYREALV</sequence>
<accession>A0A0L6JTC9</accession>
<organism evidence="1 2">
    <name type="scientific">Pseudobacteroides cellulosolvens ATCC 35603 = DSM 2933</name>
    <dbReference type="NCBI Taxonomy" id="398512"/>
    <lineage>
        <taxon>Bacteria</taxon>
        <taxon>Bacillati</taxon>
        <taxon>Bacillota</taxon>
        <taxon>Clostridia</taxon>
        <taxon>Eubacteriales</taxon>
        <taxon>Oscillospiraceae</taxon>
        <taxon>Pseudobacteroides</taxon>
    </lineage>
</organism>
<evidence type="ECO:0000313" key="1">
    <source>
        <dbReference type="EMBL" id="KNY29106.1"/>
    </source>
</evidence>
<dbReference type="RefSeq" id="WP_010244785.1">
    <property type="nucleotide sequence ID" value="NZ_JQKC01000005.1"/>
</dbReference>
<keyword evidence="2" id="KW-1185">Reference proteome</keyword>